<reference evidence="1" key="1">
    <citation type="journal article" date="2014" name="Front. Microbiol.">
        <title>High frequency of phylogenetically diverse reductive dehalogenase-homologous genes in deep subseafloor sedimentary metagenomes.</title>
        <authorList>
            <person name="Kawai M."/>
            <person name="Futagami T."/>
            <person name="Toyoda A."/>
            <person name="Takaki Y."/>
            <person name="Nishi S."/>
            <person name="Hori S."/>
            <person name="Arai W."/>
            <person name="Tsubouchi T."/>
            <person name="Morono Y."/>
            <person name="Uchiyama I."/>
            <person name="Ito T."/>
            <person name="Fujiyama A."/>
            <person name="Inagaki F."/>
            <person name="Takami H."/>
        </authorList>
    </citation>
    <scope>NUCLEOTIDE SEQUENCE</scope>
    <source>
        <strain evidence="1">Expedition CK06-06</strain>
    </source>
</reference>
<dbReference type="AlphaFoldDB" id="X1TTX8"/>
<organism evidence="1">
    <name type="scientific">marine sediment metagenome</name>
    <dbReference type="NCBI Taxonomy" id="412755"/>
    <lineage>
        <taxon>unclassified sequences</taxon>
        <taxon>metagenomes</taxon>
        <taxon>ecological metagenomes</taxon>
    </lineage>
</organism>
<comment type="caution">
    <text evidence="1">The sequence shown here is derived from an EMBL/GenBank/DDBJ whole genome shotgun (WGS) entry which is preliminary data.</text>
</comment>
<accession>X1TTX8</accession>
<sequence>LPRMLWEKTIVAMHTLISENIPWNTRANLNVLKEFEKFGARLIVSDYSTLYDLRTWGIENGILARANEDTGNELTDNYYFNPDSLREYAEVADDDFDAKVLSPAKSIVELILFLASKIEPRKQGKQVGLQPLLLALTTCGNEEDTHCAIKGELEIWLGLKLKERYANKNYRSFLTNLRSLAERELTGKPIKVQQISEVKRFLEEHVAVLPAQAKVKSDLFYNYMDSVKEWVHKQLDEAPVYQTIWDTYFHEVFDSTANESKQIDKLRLEGFTKLIKTISSLSRTLMNELG</sequence>
<gene>
    <name evidence="1" type="ORF">S12H4_27106</name>
</gene>
<dbReference type="EMBL" id="BARW01015445">
    <property type="protein sequence ID" value="GAI94846.1"/>
    <property type="molecule type" value="Genomic_DNA"/>
</dbReference>
<feature type="non-terminal residue" evidence="1">
    <location>
        <position position="1"/>
    </location>
</feature>
<evidence type="ECO:0000313" key="1">
    <source>
        <dbReference type="EMBL" id="GAI94846.1"/>
    </source>
</evidence>
<proteinExistence type="predicted"/>
<protein>
    <submittedName>
        <fullName evidence="1">Uncharacterized protein</fullName>
    </submittedName>
</protein>
<name>X1TTX8_9ZZZZ</name>
<feature type="non-terminal residue" evidence="1">
    <location>
        <position position="290"/>
    </location>
</feature>